<feature type="signal peptide" evidence="1">
    <location>
        <begin position="1"/>
        <end position="21"/>
    </location>
</feature>
<evidence type="ECO:0000256" key="1">
    <source>
        <dbReference type="SAM" id="SignalP"/>
    </source>
</evidence>
<organism evidence="2 3">
    <name type="scientific">Mesomycoplasma molare</name>
    <dbReference type="NCBI Taxonomy" id="171288"/>
    <lineage>
        <taxon>Bacteria</taxon>
        <taxon>Bacillati</taxon>
        <taxon>Mycoplasmatota</taxon>
        <taxon>Mycoplasmoidales</taxon>
        <taxon>Metamycoplasmataceae</taxon>
        <taxon>Mesomycoplasma</taxon>
    </lineage>
</organism>
<dbReference type="RefSeq" id="WP_027123612.1">
    <property type="nucleotide sequence ID" value="NZ_CP103423.1"/>
</dbReference>
<name>A0ABY5TU46_9BACT</name>
<evidence type="ECO:0000313" key="2">
    <source>
        <dbReference type="EMBL" id="UWD34189.1"/>
    </source>
</evidence>
<feature type="chain" id="PRO_5046329458" description="Lipoprotein" evidence="1">
    <location>
        <begin position="22"/>
        <end position="778"/>
    </location>
</feature>
<dbReference type="PROSITE" id="PS51257">
    <property type="entry name" value="PROKAR_LIPOPROTEIN"/>
    <property type="match status" value="1"/>
</dbReference>
<dbReference type="EMBL" id="CP103423">
    <property type="protein sequence ID" value="UWD34189.1"/>
    <property type="molecule type" value="Genomic_DNA"/>
</dbReference>
<reference evidence="2" key="1">
    <citation type="submission" date="2022-08" db="EMBL/GenBank/DDBJ databases">
        <title>Complete genome sequence of Mycoplasma molare type strain H 542.</title>
        <authorList>
            <person name="Spergser J."/>
        </authorList>
    </citation>
    <scope>NUCLEOTIDE SEQUENCE</scope>
    <source>
        <strain evidence="2">H 542</strain>
    </source>
</reference>
<dbReference type="Proteomes" id="UP001058364">
    <property type="component" value="Chromosome"/>
</dbReference>
<keyword evidence="1" id="KW-0732">Signal</keyword>
<evidence type="ECO:0008006" key="4">
    <source>
        <dbReference type="Google" id="ProtNLM"/>
    </source>
</evidence>
<evidence type="ECO:0000313" key="3">
    <source>
        <dbReference type="Proteomes" id="UP001058364"/>
    </source>
</evidence>
<gene>
    <name evidence="2" type="ORF">NX772_03845</name>
</gene>
<sequence length="778" mass="87336">MKKFKKILGLTVFASPLAALISCGSPAGTNEFAGSKEIIVAQEGKQTQFWNAVKAEFEKTELYKEGYRIKTVEKDVFGAIDVITQIGATDKNAPDLIYAPNDRITDLLAKKAIAVWDDKLKEEIFNVVQASDEEKKQVSDFGYFSSRNPKYAKGFYNFAHNKEGIVVMSKKPLEEVKTELSNTATDEMVELVKEGKAFFRIQDGWYGNGVFGGVLTKDEMSKVIYKNAETNKWSSGFITTDPNHAKFKEAVNVAAELIWPVFEAAYLKSETEFQSTKWHTKGITQADLKNLLRNDQNAVQKTVFELLEAGKLDYAFVGSWDFGNAAKLGINTFFHAPKLKGQYDYKQAPGTWSWAINSRNNGSSDKRKQALGEVLKLIFKVDSYYGYFKGDTKVPLFNKVQKELQAKSDQDAATGNTNFQSILTKSKYSSADALYKAYDKLLSGVNEALSKVYGRDKSWSQDTNKTDLLNEANLYTETVDKTKDKYVYITDEVFNKLPDLKKAAALRNVIAALLGLTNLDELKGTAGDQWQVANTLSKTGSWPKEYQFNENNAHVRNIEAAIFGAKTDEGAFLAVAEEIKEEAKRTAKLEEVKRKAKEFSNTYAKTTVSDDVINKAAELYFNNFINQSDWLKWQSEYKTLFESQKASQLFPKEDGTEVNGTATAKEVEDAILESRRSSVAKKVIDVISSTTSLTQGGYGTLKLQEERLDRGNPQFGSYWGNWNDKTWGNQQFYEDLAKDKNNNDTLEKFQASLVKKLSNVFADTAKAQDSSNALDYIK</sequence>
<proteinExistence type="predicted"/>
<protein>
    <recommendedName>
        <fullName evidence="4">Lipoprotein</fullName>
    </recommendedName>
</protein>
<keyword evidence="3" id="KW-1185">Reference proteome</keyword>
<accession>A0ABY5TU46</accession>